<dbReference type="EMBL" id="MQSV01000002">
    <property type="protein sequence ID" value="OKL49040.1"/>
    <property type="molecule type" value="Genomic_DNA"/>
</dbReference>
<accession>A0A1Q5PNN4</accession>
<dbReference type="InterPro" id="IPR051600">
    <property type="entry name" value="Beta-PGM-like"/>
</dbReference>
<name>A0A1Q5PNN4_9ACTO</name>
<dbReference type="InterPro" id="IPR006439">
    <property type="entry name" value="HAD-SF_hydro_IA"/>
</dbReference>
<dbReference type="Gene3D" id="3.40.50.1000">
    <property type="entry name" value="HAD superfamily/HAD-like"/>
    <property type="match status" value="1"/>
</dbReference>
<dbReference type="GO" id="GO:0046872">
    <property type="term" value="F:metal ion binding"/>
    <property type="evidence" value="ECO:0007669"/>
    <property type="project" value="UniProtKB-KW"/>
</dbReference>
<protein>
    <recommendedName>
        <fullName evidence="8">HAD family phosphatase</fullName>
    </recommendedName>
</protein>
<dbReference type="InterPro" id="IPR036412">
    <property type="entry name" value="HAD-like_sf"/>
</dbReference>
<gene>
    <name evidence="6" type="ORF">BSR29_04190</name>
</gene>
<dbReference type="InterPro" id="IPR041492">
    <property type="entry name" value="HAD_2"/>
</dbReference>
<dbReference type="CDD" id="cd07505">
    <property type="entry name" value="HAD_BPGM-like"/>
    <property type="match status" value="1"/>
</dbReference>
<dbReference type="AlphaFoldDB" id="A0A1Q5PNN4"/>
<keyword evidence="3" id="KW-0479">Metal-binding</keyword>
<evidence type="ECO:0000313" key="7">
    <source>
        <dbReference type="Proteomes" id="UP000186785"/>
    </source>
</evidence>
<dbReference type="Pfam" id="PF13419">
    <property type="entry name" value="HAD_2"/>
    <property type="match status" value="1"/>
</dbReference>
<comment type="similarity">
    <text evidence="2">Belongs to the HAD-like hydrolase superfamily. CbbY/CbbZ/Gph/YieH family.</text>
</comment>
<dbReference type="SFLD" id="SFLDG01129">
    <property type="entry name" value="C1.5:_HAD__Beta-PGM__Phosphata"/>
    <property type="match status" value="1"/>
</dbReference>
<dbReference type="SUPFAM" id="SSF56784">
    <property type="entry name" value="HAD-like"/>
    <property type="match status" value="1"/>
</dbReference>
<dbReference type="NCBIfam" id="TIGR01509">
    <property type="entry name" value="HAD-SF-IA-v3"/>
    <property type="match status" value="1"/>
</dbReference>
<proteinExistence type="inferred from homology"/>
<dbReference type="Gene3D" id="1.10.150.240">
    <property type="entry name" value="Putative phosphatase, domain 2"/>
    <property type="match status" value="1"/>
</dbReference>
<evidence type="ECO:0000256" key="1">
    <source>
        <dbReference type="ARBA" id="ARBA00001946"/>
    </source>
</evidence>
<dbReference type="RefSeq" id="WP_073709029.1">
    <property type="nucleotide sequence ID" value="NZ_MQSV01000002.1"/>
</dbReference>
<sequence>MTNSGLPAAVLLDMDGTSIDSEPLWIESEVKLAESFGREFDPAQGANFVGTSLLSTAEWFANWIPTDTDPKILERRLLQYVVDHFEGDRILYRPGFFELLDLCDRLGIPVGIVTSSHRDFLDKMLAAVGPERFAVSLAGNEVENQKPDPEPYRTAAQILGVAIEDCVVVEDSNSGVASAVASGAHAVGIPCMTQVKPQPGLTVLESLHQLDEAKLRELVA</sequence>
<comment type="caution">
    <text evidence="6">The sequence shown here is derived from an EMBL/GenBank/DDBJ whole genome shotgun (WGS) entry which is preliminary data.</text>
</comment>
<dbReference type="SFLD" id="SFLDS00003">
    <property type="entry name" value="Haloacid_Dehalogenase"/>
    <property type="match status" value="1"/>
</dbReference>
<dbReference type="PANTHER" id="PTHR46193">
    <property type="entry name" value="6-PHOSPHOGLUCONATE PHOSPHATASE"/>
    <property type="match status" value="1"/>
</dbReference>
<dbReference type="Proteomes" id="UP000186785">
    <property type="component" value="Unassembled WGS sequence"/>
</dbReference>
<organism evidence="6 7">
    <name type="scientific">Boudabousia liubingyangii</name>
    <dbReference type="NCBI Taxonomy" id="1921764"/>
    <lineage>
        <taxon>Bacteria</taxon>
        <taxon>Bacillati</taxon>
        <taxon>Actinomycetota</taxon>
        <taxon>Actinomycetes</taxon>
        <taxon>Actinomycetales</taxon>
        <taxon>Actinomycetaceae</taxon>
        <taxon>Boudabousia</taxon>
    </lineage>
</organism>
<evidence type="ECO:0008006" key="8">
    <source>
        <dbReference type="Google" id="ProtNLM"/>
    </source>
</evidence>
<dbReference type="PANTHER" id="PTHR46193:SF18">
    <property type="entry name" value="HEXITOL PHOSPHATASE B"/>
    <property type="match status" value="1"/>
</dbReference>
<comment type="cofactor">
    <cofactor evidence="1">
        <name>Mg(2+)</name>
        <dbReference type="ChEBI" id="CHEBI:18420"/>
    </cofactor>
</comment>
<evidence type="ECO:0000256" key="3">
    <source>
        <dbReference type="ARBA" id="ARBA00022723"/>
    </source>
</evidence>
<reference evidence="6 7" key="1">
    <citation type="submission" date="2016-11" db="EMBL/GenBank/DDBJ databases">
        <title>Actinomyces gypaetusis sp. nov. isolated from the vulture Gypaetus barbatus in Qinghai Tibet Plateau China.</title>
        <authorList>
            <person name="Meng X."/>
        </authorList>
    </citation>
    <scope>NUCLEOTIDE SEQUENCE [LARGE SCALE GENOMIC DNA]</scope>
    <source>
        <strain evidence="6 7">VUL4_2</strain>
    </source>
</reference>
<dbReference type="OrthoDB" id="9797743at2"/>
<keyword evidence="5" id="KW-0119">Carbohydrate metabolism</keyword>
<evidence type="ECO:0000256" key="4">
    <source>
        <dbReference type="ARBA" id="ARBA00022842"/>
    </source>
</evidence>
<evidence type="ECO:0000256" key="2">
    <source>
        <dbReference type="ARBA" id="ARBA00006171"/>
    </source>
</evidence>
<evidence type="ECO:0000313" key="6">
    <source>
        <dbReference type="EMBL" id="OKL49040.1"/>
    </source>
</evidence>
<dbReference type="InterPro" id="IPR023214">
    <property type="entry name" value="HAD_sf"/>
</dbReference>
<dbReference type="InterPro" id="IPR023198">
    <property type="entry name" value="PGP-like_dom2"/>
</dbReference>
<dbReference type="GO" id="GO:0003824">
    <property type="term" value="F:catalytic activity"/>
    <property type="evidence" value="ECO:0007669"/>
    <property type="project" value="UniProtKB-ARBA"/>
</dbReference>
<keyword evidence="4" id="KW-0460">Magnesium</keyword>
<evidence type="ECO:0000256" key="5">
    <source>
        <dbReference type="ARBA" id="ARBA00023277"/>
    </source>
</evidence>
<keyword evidence="7" id="KW-1185">Reference proteome</keyword>
<dbReference type="STRING" id="1921764.BSR28_03760"/>